<dbReference type="PRINTS" id="PR00081">
    <property type="entry name" value="GDHRDH"/>
</dbReference>
<dbReference type="STRING" id="264198.Reut_B3838"/>
<dbReference type="PRINTS" id="PR00080">
    <property type="entry name" value="SDRFAMILY"/>
</dbReference>
<protein>
    <submittedName>
        <fullName evidence="3">Short-chain dehydrogenase/reductase SDR</fullName>
    </submittedName>
</protein>
<dbReference type="Pfam" id="PF13561">
    <property type="entry name" value="adh_short_C2"/>
    <property type="match status" value="1"/>
</dbReference>
<dbReference type="NCBIfam" id="NF005559">
    <property type="entry name" value="PRK07231.1"/>
    <property type="match status" value="1"/>
</dbReference>
<evidence type="ECO:0000313" key="3">
    <source>
        <dbReference type="EMBL" id="AAZ63196.1"/>
    </source>
</evidence>
<dbReference type="InterPro" id="IPR002347">
    <property type="entry name" value="SDR_fam"/>
</dbReference>
<dbReference type="eggNOG" id="COG1028">
    <property type="taxonomic scope" value="Bacteria"/>
</dbReference>
<comment type="similarity">
    <text evidence="1">Belongs to the short-chain dehydrogenases/reductases (SDR) family.</text>
</comment>
<accession>Q46UI8</accession>
<proteinExistence type="inferred from homology"/>
<gene>
    <name evidence="3" type="ordered locus">Reut_B3838</name>
</gene>
<sequence length="272" mass="28695">MSMELKDKVAIITGGGQGGGEGIARVLAREGARIAVVDLNVDAATRVASSIDPDGKRAIAIRADISKKADTEAMARQTLEAFGTIDILVNNAGVGGASALACDVTEENWDRVMGVNAKGILFCCQAVIPAMKAQGKGKIVNIDSIAGIRMAYFSSVDYTASKHAVTGLTQHLAWELADQRINVNAVCPGGILTPAIEAYASAEKREALIRRTVPLGRFCKPEEIGEAVSFLASDRADMITGQLLAVDGGTLTGYGEDLRAVLRQRLQEDQAH</sequence>
<dbReference type="PANTHER" id="PTHR43639:SF1">
    <property type="entry name" value="SHORT-CHAIN DEHYDROGENASE_REDUCTASE FAMILY PROTEIN"/>
    <property type="match status" value="1"/>
</dbReference>
<dbReference type="HOGENOM" id="CLU_010194_1_0_4"/>
<dbReference type="InterPro" id="IPR036291">
    <property type="entry name" value="NAD(P)-bd_dom_sf"/>
</dbReference>
<dbReference type="SUPFAM" id="SSF51735">
    <property type="entry name" value="NAD(P)-binding Rossmann-fold domains"/>
    <property type="match status" value="1"/>
</dbReference>
<dbReference type="KEGG" id="reu:Reut_B3838"/>
<dbReference type="Gene3D" id="3.40.50.720">
    <property type="entry name" value="NAD(P)-binding Rossmann-like Domain"/>
    <property type="match status" value="1"/>
</dbReference>
<dbReference type="GO" id="GO:0016491">
    <property type="term" value="F:oxidoreductase activity"/>
    <property type="evidence" value="ECO:0007669"/>
    <property type="project" value="UniProtKB-KW"/>
</dbReference>
<dbReference type="NCBIfam" id="NF009466">
    <property type="entry name" value="PRK12826.1-2"/>
    <property type="match status" value="1"/>
</dbReference>
<reference evidence="3" key="1">
    <citation type="submission" date="2005-08" db="EMBL/GenBank/DDBJ databases">
        <title>Complete sequence of chromosome 2 of Ralstonia eutropha JMP134.</title>
        <authorList>
            <person name="Copeland A."/>
            <person name="Lucas S."/>
            <person name="Lapidus A."/>
            <person name="Barry K."/>
            <person name="Detter J.C."/>
            <person name="Glavina T."/>
            <person name="Hammon N."/>
            <person name="Israni S."/>
            <person name="Pitluck S."/>
            <person name="Goltsman E."/>
            <person name="Martinez M."/>
            <person name="Schmutz J."/>
            <person name="Larimer F."/>
            <person name="Land M."/>
            <person name="Lykidis A."/>
            <person name="Richardson P."/>
        </authorList>
    </citation>
    <scope>NUCLEOTIDE SEQUENCE [LARGE SCALE GENOMIC DNA]</scope>
    <source>
        <strain evidence="3">JMP134</strain>
    </source>
</reference>
<name>Q46UI8_CUPPJ</name>
<dbReference type="InterPro" id="IPR020904">
    <property type="entry name" value="Sc_DH/Rdtase_CS"/>
</dbReference>
<dbReference type="EMBL" id="CP000091">
    <property type="protein sequence ID" value="AAZ63196.1"/>
    <property type="molecule type" value="Genomic_DNA"/>
</dbReference>
<dbReference type="FunFam" id="3.40.50.720:FF:000084">
    <property type="entry name" value="Short-chain dehydrogenase reductase"/>
    <property type="match status" value="1"/>
</dbReference>
<organism evidence="3">
    <name type="scientific">Cupriavidus pinatubonensis (strain JMP 134 / LMG 1197)</name>
    <name type="common">Cupriavidus necator (strain JMP 134)</name>
    <dbReference type="NCBI Taxonomy" id="264198"/>
    <lineage>
        <taxon>Bacteria</taxon>
        <taxon>Pseudomonadati</taxon>
        <taxon>Pseudomonadota</taxon>
        <taxon>Betaproteobacteria</taxon>
        <taxon>Burkholderiales</taxon>
        <taxon>Burkholderiaceae</taxon>
        <taxon>Cupriavidus</taxon>
    </lineage>
</organism>
<dbReference type="PANTHER" id="PTHR43639">
    <property type="entry name" value="OXIDOREDUCTASE, SHORT-CHAIN DEHYDROGENASE/REDUCTASE FAMILY (AFU_ORTHOLOGUE AFUA_5G02870)"/>
    <property type="match status" value="1"/>
</dbReference>
<evidence type="ECO:0000256" key="2">
    <source>
        <dbReference type="ARBA" id="ARBA00023002"/>
    </source>
</evidence>
<keyword evidence="2" id="KW-0560">Oxidoreductase</keyword>
<dbReference type="PROSITE" id="PS00061">
    <property type="entry name" value="ADH_SHORT"/>
    <property type="match status" value="1"/>
</dbReference>
<evidence type="ECO:0000256" key="1">
    <source>
        <dbReference type="ARBA" id="ARBA00006484"/>
    </source>
</evidence>
<dbReference type="AlphaFoldDB" id="Q46UI8"/>